<protein>
    <submittedName>
        <fullName evidence="1">Uncharacterized protein</fullName>
    </submittedName>
</protein>
<keyword evidence="2" id="KW-1185">Reference proteome</keyword>
<proteinExistence type="predicted"/>
<organism evidence="1 2">
    <name type="scientific">Thalassiosira oceanica</name>
    <name type="common">Marine diatom</name>
    <dbReference type="NCBI Taxonomy" id="159749"/>
    <lineage>
        <taxon>Eukaryota</taxon>
        <taxon>Sar</taxon>
        <taxon>Stramenopiles</taxon>
        <taxon>Ochrophyta</taxon>
        <taxon>Bacillariophyta</taxon>
        <taxon>Coscinodiscophyceae</taxon>
        <taxon>Thalassiosirophycidae</taxon>
        <taxon>Thalassiosirales</taxon>
        <taxon>Thalassiosiraceae</taxon>
        <taxon>Thalassiosira</taxon>
    </lineage>
</organism>
<evidence type="ECO:0000313" key="2">
    <source>
        <dbReference type="Proteomes" id="UP000266841"/>
    </source>
</evidence>
<dbReference type="AlphaFoldDB" id="K0SQY7"/>
<dbReference type="EMBL" id="AGNL01020763">
    <property type="protein sequence ID" value="EJK60702.1"/>
    <property type="molecule type" value="Genomic_DNA"/>
</dbReference>
<accession>K0SQY7</accession>
<reference evidence="1 2" key="1">
    <citation type="journal article" date="2012" name="Genome Biol.">
        <title>Genome and low-iron response of an oceanic diatom adapted to chronic iron limitation.</title>
        <authorList>
            <person name="Lommer M."/>
            <person name="Specht M."/>
            <person name="Roy A.S."/>
            <person name="Kraemer L."/>
            <person name="Andreson R."/>
            <person name="Gutowska M.A."/>
            <person name="Wolf J."/>
            <person name="Bergner S.V."/>
            <person name="Schilhabel M.B."/>
            <person name="Klostermeier U.C."/>
            <person name="Beiko R.G."/>
            <person name="Rosenstiel P."/>
            <person name="Hippler M."/>
            <person name="Laroche J."/>
        </authorList>
    </citation>
    <scope>NUCLEOTIDE SEQUENCE [LARGE SCALE GENOMIC DNA]</scope>
    <source>
        <strain evidence="1 2">CCMP1005</strain>
    </source>
</reference>
<dbReference type="Proteomes" id="UP000266841">
    <property type="component" value="Unassembled WGS sequence"/>
</dbReference>
<comment type="caution">
    <text evidence="1">The sequence shown here is derived from an EMBL/GenBank/DDBJ whole genome shotgun (WGS) entry which is preliminary data.</text>
</comment>
<gene>
    <name evidence="1" type="ORF">THAOC_18894</name>
</gene>
<name>K0SQY7_THAOC</name>
<evidence type="ECO:0000313" key="1">
    <source>
        <dbReference type="EMBL" id="EJK60702.1"/>
    </source>
</evidence>
<sequence>MKAVPLPLPTLTSLCRSQKYCSRPVRLPVRLPQAQILAPPKSSHNNALDLMVAVAVQSPPPQANQVSI</sequence>